<feature type="region of interest" description="Disordered" evidence="1">
    <location>
        <begin position="1"/>
        <end position="52"/>
    </location>
</feature>
<feature type="non-terminal residue" evidence="2">
    <location>
        <position position="182"/>
    </location>
</feature>
<evidence type="ECO:0000256" key="1">
    <source>
        <dbReference type="SAM" id="MobiDB-lite"/>
    </source>
</evidence>
<sequence>IKISKNSMSKAETIWMKKSGITKETEESPLPKFRSQKRMSLDDTKSDGIITNQKLREKEIKLEPAEELSKYNTRKSRLVIKQEDEEDIDLGNAQEEDNSKSKQKQSRLRKPSTKYSLSTGIETPKKPTRKSVAVFKLTNRTTNSVKRRKTISNEVKEFSNSHAHNGNDCSHSFGMVTNNKSL</sequence>
<evidence type="ECO:0000313" key="2">
    <source>
        <dbReference type="EMBL" id="JAS95788.1"/>
    </source>
</evidence>
<name>A0A1B6J9G2_9HEMI</name>
<protein>
    <submittedName>
        <fullName evidence="2">Uncharacterized protein</fullName>
    </submittedName>
</protein>
<dbReference type="AlphaFoldDB" id="A0A1B6J9G2"/>
<accession>A0A1B6J9G2</accession>
<proteinExistence type="predicted"/>
<feature type="compositionally biased region" description="Basic residues" evidence="1">
    <location>
        <begin position="101"/>
        <end position="112"/>
    </location>
</feature>
<dbReference type="EMBL" id="GECU01011918">
    <property type="protein sequence ID" value="JAS95788.1"/>
    <property type="molecule type" value="Transcribed_RNA"/>
</dbReference>
<feature type="compositionally biased region" description="Polar residues" evidence="1">
    <location>
        <begin position="1"/>
        <end position="10"/>
    </location>
</feature>
<organism evidence="2">
    <name type="scientific">Homalodisca liturata</name>
    <dbReference type="NCBI Taxonomy" id="320908"/>
    <lineage>
        <taxon>Eukaryota</taxon>
        <taxon>Metazoa</taxon>
        <taxon>Ecdysozoa</taxon>
        <taxon>Arthropoda</taxon>
        <taxon>Hexapoda</taxon>
        <taxon>Insecta</taxon>
        <taxon>Pterygota</taxon>
        <taxon>Neoptera</taxon>
        <taxon>Paraneoptera</taxon>
        <taxon>Hemiptera</taxon>
        <taxon>Auchenorrhyncha</taxon>
        <taxon>Membracoidea</taxon>
        <taxon>Cicadellidae</taxon>
        <taxon>Cicadellinae</taxon>
        <taxon>Proconiini</taxon>
        <taxon>Homalodisca</taxon>
    </lineage>
</organism>
<feature type="non-terminal residue" evidence="2">
    <location>
        <position position="1"/>
    </location>
</feature>
<feature type="region of interest" description="Disordered" evidence="1">
    <location>
        <begin position="65"/>
        <end position="130"/>
    </location>
</feature>
<gene>
    <name evidence="2" type="ORF">g.15067</name>
</gene>
<reference evidence="2" key="1">
    <citation type="submission" date="2015-11" db="EMBL/GenBank/DDBJ databases">
        <title>De novo transcriptome assembly of four potential Pierce s Disease insect vectors from Arizona vineyards.</title>
        <authorList>
            <person name="Tassone E.E."/>
        </authorList>
    </citation>
    <scope>NUCLEOTIDE SEQUENCE</scope>
</reference>